<dbReference type="EMBL" id="CP157584">
    <property type="protein sequence ID" value="XBO96259.1"/>
    <property type="molecule type" value="Genomic_DNA"/>
</dbReference>
<proteinExistence type="predicted"/>
<dbReference type="RefSeq" id="WP_278991774.1">
    <property type="nucleotide sequence ID" value="NZ_CP157584.1"/>
</dbReference>
<dbReference type="InterPro" id="IPR054205">
    <property type="entry name" value="DUF6911"/>
</dbReference>
<evidence type="ECO:0000313" key="1">
    <source>
        <dbReference type="EMBL" id="XBO96259.1"/>
    </source>
</evidence>
<reference evidence="1" key="1">
    <citation type="submission" date="2024-05" db="EMBL/GenBank/DDBJ databases">
        <title>Transcriptome analysis of the degradation process of organic nitrogen by two heterotrophic nitrifying and aerobic denitrifying bacteria, Achromobacter sp. HNDS-1 and Enterobacter sp. HNDS-6.</title>
        <authorList>
            <person name="Huang Y."/>
        </authorList>
    </citation>
    <scope>NUCLEOTIDE SEQUENCE</scope>
    <source>
        <strain evidence="1">HNDS-1</strain>
    </source>
</reference>
<dbReference type="KEGG" id="achh:ABFG95_15320"/>
<dbReference type="AlphaFoldDB" id="A0AAU7L305"/>
<accession>A0AAU7L305</accession>
<protein>
    <submittedName>
        <fullName evidence="1">Uncharacterized protein</fullName>
    </submittedName>
</protein>
<organism evidence="1">
    <name type="scientific">Achromobacter sp. HNDS-1</name>
    <dbReference type="NCBI Taxonomy" id="3151598"/>
    <lineage>
        <taxon>Bacteria</taxon>
        <taxon>Pseudomonadati</taxon>
        <taxon>Pseudomonadota</taxon>
        <taxon>Betaproteobacteria</taxon>
        <taxon>Burkholderiales</taxon>
        <taxon>Alcaligenaceae</taxon>
        <taxon>Achromobacter</taxon>
    </lineage>
</organism>
<dbReference type="Pfam" id="PF21852">
    <property type="entry name" value="DUF6911"/>
    <property type="match status" value="1"/>
</dbReference>
<name>A0AAU7L305_9BURK</name>
<gene>
    <name evidence="1" type="ORF">ABFG95_15320</name>
</gene>
<sequence>MNVMIGGYLVMPRKGRTQLQVLLNPDSAALDERLREYSNGLPGVLVARLDPLPKFGPHKLRLYAEEFNYLLMLEEYSGNGDCLVRTLRTSSADTFKTIFGEPYPAAAITTDFLLVCQIFKEFVERHDVSKEMMSE</sequence>